<dbReference type="CDD" id="cd19756">
    <property type="entry name" value="Bbox2"/>
    <property type="match status" value="1"/>
</dbReference>
<keyword evidence="1" id="KW-0479">Metal-binding</keyword>
<reference evidence="4 5" key="1">
    <citation type="journal article" date="2023" name="Plants (Basel)">
        <title>Bridging the Gap: Combining Genomics and Transcriptomics Approaches to Understand Stylosanthes scabra, an Orphan Legume from the Brazilian Caatinga.</title>
        <authorList>
            <person name="Ferreira-Neto J.R.C."/>
            <person name="da Silva M.D."/>
            <person name="Binneck E."/>
            <person name="de Melo N.F."/>
            <person name="da Silva R.H."/>
            <person name="de Melo A.L.T.M."/>
            <person name="Pandolfi V."/>
            <person name="Bustamante F.O."/>
            <person name="Brasileiro-Vidal A.C."/>
            <person name="Benko-Iseppon A.M."/>
        </authorList>
    </citation>
    <scope>NUCLEOTIDE SEQUENCE [LARGE SCALE GENOMIC DNA]</scope>
    <source>
        <tissue evidence="4">Leaves</tissue>
    </source>
</reference>
<protein>
    <recommendedName>
        <fullName evidence="3">B box-type domain-containing protein</fullName>
    </recommendedName>
</protein>
<gene>
    <name evidence="4" type="ORF">PIB30_044516</name>
</gene>
<evidence type="ECO:0000313" key="5">
    <source>
        <dbReference type="Proteomes" id="UP001341840"/>
    </source>
</evidence>
<name>A0ABU6QF88_9FABA</name>
<dbReference type="SUPFAM" id="SSF57845">
    <property type="entry name" value="B-box zinc-binding domain"/>
    <property type="match status" value="1"/>
</dbReference>
<organism evidence="4 5">
    <name type="scientific">Stylosanthes scabra</name>
    <dbReference type="NCBI Taxonomy" id="79078"/>
    <lineage>
        <taxon>Eukaryota</taxon>
        <taxon>Viridiplantae</taxon>
        <taxon>Streptophyta</taxon>
        <taxon>Embryophyta</taxon>
        <taxon>Tracheophyta</taxon>
        <taxon>Spermatophyta</taxon>
        <taxon>Magnoliopsida</taxon>
        <taxon>eudicotyledons</taxon>
        <taxon>Gunneridae</taxon>
        <taxon>Pentapetalae</taxon>
        <taxon>rosids</taxon>
        <taxon>fabids</taxon>
        <taxon>Fabales</taxon>
        <taxon>Fabaceae</taxon>
        <taxon>Papilionoideae</taxon>
        <taxon>50 kb inversion clade</taxon>
        <taxon>dalbergioids sensu lato</taxon>
        <taxon>Dalbergieae</taxon>
        <taxon>Pterocarpus clade</taxon>
        <taxon>Stylosanthes</taxon>
    </lineage>
</organism>
<dbReference type="PANTHER" id="PTHR31065:SF9">
    <property type="entry name" value="TRANSCRIPTION FACTOR FAMILY PROTEIN, PUTATIVE-RELATED"/>
    <property type="match status" value="1"/>
</dbReference>
<dbReference type="EMBL" id="JASCZI010000266">
    <property type="protein sequence ID" value="MED6110596.1"/>
    <property type="molecule type" value="Genomic_DNA"/>
</dbReference>
<proteinExistence type="predicted"/>
<feature type="domain" description="B box-type" evidence="3">
    <location>
        <begin position="41"/>
        <end position="80"/>
    </location>
</feature>
<dbReference type="InterPro" id="IPR000315">
    <property type="entry name" value="Znf_B-box"/>
</dbReference>
<feature type="compositionally biased region" description="Basic residues" evidence="2">
    <location>
        <begin position="208"/>
        <end position="217"/>
    </location>
</feature>
<dbReference type="Pfam" id="PF04640">
    <property type="entry name" value="PLATZ"/>
    <property type="match status" value="1"/>
</dbReference>
<evidence type="ECO:0000256" key="2">
    <source>
        <dbReference type="SAM" id="MobiDB-lite"/>
    </source>
</evidence>
<keyword evidence="1" id="KW-0862">Zinc</keyword>
<dbReference type="Gene3D" id="3.30.160.60">
    <property type="entry name" value="Classic Zinc Finger"/>
    <property type="match status" value="1"/>
</dbReference>
<dbReference type="PROSITE" id="PS50119">
    <property type="entry name" value="ZF_BBOX"/>
    <property type="match status" value="1"/>
</dbReference>
<evidence type="ECO:0000256" key="1">
    <source>
        <dbReference type="PROSITE-ProRule" id="PRU00024"/>
    </source>
</evidence>
<feature type="compositionally biased region" description="Basic and acidic residues" evidence="2">
    <location>
        <begin position="193"/>
        <end position="207"/>
    </location>
</feature>
<accession>A0ABU6QF88</accession>
<keyword evidence="5" id="KW-1185">Reference proteome</keyword>
<evidence type="ECO:0000313" key="4">
    <source>
        <dbReference type="EMBL" id="MED6110596.1"/>
    </source>
</evidence>
<dbReference type="PANTHER" id="PTHR31065">
    <property type="entry name" value="PLATZ TRANSCRIPTION FACTOR FAMILY PROTEIN"/>
    <property type="match status" value="1"/>
</dbReference>
<feature type="region of interest" description="Disordered" evidence="2">
    <location>
        <begin position="174"/>
        <end position="223"/>
    </location>
</feature>
<sequence length="223" mass="25703">MVLPQPTCNLMSPKNQQVAQSEIQKPSWLDAFLEKKFFEPCEDHSQRKNEVNKYCIDCDQAVCEHCVLSGPHDNHIILKLYRHIYKDVVSIGTMDKYIDCSEIQRYKSNKRLVISLNPLPHSGSAPNNEASCNTCSRKLNEPNQYRYCSISCKVKAISPEPIDLVPAIIPDQNQNATQERQENPPQEGQEIPTQERPEEKAEPELPRPRKRRRKGIPHRAPFF</sequence>
<dbReference type="Pfam" id="PF00643">
    <property type="entry name" value="zf-B_box"/>
    <property type="match status" value="1"/>
</dbReference>
<evidence type="ECO:0000259" key="3">
    <source>
        <dbReference type="PROSITE" id="PS50119"/>
    </source>
</evidence>
<dbReference type="Proteomes" id="UP001341840">
    <property type="component" value="Unassembled WGS sequence"/>
</dbReference>
<keyword evidence="1" id="KW-0863">Zinc-finger</keyword>
<comment type="caution">
    <text evidence="4">The sequence shown here is derived from an EMBL/GenBank/DDBJ whole genome shotgun (WGS) entry which is preliminary data.</text>
</comment>
<dbReference type="InterPro" id="IPR006734">
    <property type="entry name" value="PLATZ"/>
</dbReference>
<feature type="compositionally biased region" description="Polar residues" evidence="2">
    <location>
        <begin position="174"/>
        <end position="186"/>
    </location>
</feature>